<gene>
    <name evidence="1" type="ORF">MYCIT1_LOCUS25566</name>
</gene>
<sequence>MTDYHPELDTICINLCTPRIPSQARIWMLYKSVSGVHPNSIHEAEY</sequence>
<name>A0AAD2HHT0_9AGAR</name>
<organism evidence="1 2">
    <name type="scientific">Mycena citricolor</name>
    <dbReference type="NCBI Taxonomy" id="2018698"/>
    <lineage>
        <taxon>Eukaryota</taxon>
        <taxon>Fungi</taxon>
        <taxon>Dikarya</taxon>
        <taxon>Basidiomycota</taxon>
        <taxon>Agaricomycotina</taxon>
        <taxon>Agaricomycetes</taxon>
        <taxon>Agaricomycetidae</taxon>
        <taxon>Agaricales</taxon>
        <taxon>Marasmiineae</taxon>
        <taxon>Mycenaceae</taxon>
        <taxon>Mycena</taxon>
    </lineage>
</organism>
<dbReference type="Proteomes" id="UP001295794">
    <property type="component" value="Unassembled WGS sequence"/>
</dbReference>
<dbReference type="EMBL" id="CAVNYO010000414">
    <property type="protein sequence ID" value="CAK5276914.1"/>
    <property type="molecule type" value="Genomic_DNA"/>
</dbReference>
<evidence type="ECO:0000313" key="1">
    <source>
        <dbReference type="EMBL" id="CAK5276914.1"/>
    </source>
</evidence>
<evidence type="ECO:0000313" key="2">
    <source>
        <dbReference type="Proteomes" id="UP001295794"/>
    </source>
</evidence>
<keyword evidence="2" id="KW-1185">Reference proteome</keyword>
<accession>A0AAD2HHT0</accession>
<protein>
    <submittedName>
        <fullName evidence="1">Uncharacterized protein</fullName>
    </submittedName>
</protein>
<comment type="caution">
    <text evidence="1">The sequence shown here is derived from an EMBL/GenBank/DDBJ whole genome shotgun (WGS) entry which is preliminary data.</text>
</comment>
<reference evidence="1" key="1">
    <citation type="submission" date="2023-11" db="EMBL/GenBank/DDBJ databases">
        <authorList>
            <person name="De Vega J J."/>
            <person name="De Vega J J."/>
        </authorList>
    </citation>
    <scope>NUCLEOTIDE SEQUENCE</scope>
</reference>
<dbReference type="AlphaFoldDB" id="A0AAD2HHT0"/>
<proteinExistence type="predicted"/>
<feature type="non-terminal residue" evidence="1">
    <location>
        <position position="46"/>
    </location>
</feature>